<dbReference type="PANTHER" id="PTHR22726:SF1">
    <property type="entry name" value="METALLOENDOPEPTIDASE OMA1, MITOCHONDRIAL"/>
    <property type="match status" value="1"/>
</dbReference>
<reference evidence="9" key="1">
    <citation type="submission" date="2016-11" db="EMBL/GenBank/DDBJ databases">
        <authorList>
            <person name="Varghese N."/>
            <person name="Submissions S."/>
        </authorList>
    </citation>
    <scope>NUCLEOTIDE SEQUENCE [LARGE SCALE GENOMIC DNA]</scope>
    <source>
        <strain evidence="9">DSM 6637</strain>
    </source>
</reference>
<dbReference type="Pfam" id="PF01435">
    <property type="entry name" value="Peptidase_M48"/>
    <property type="match status" value="1"/>
</dbReference>
<dbReference type="InterPro" id="IPR001915">
    <property type="entry name" value="Peptidase_M48"/>
</dbReference>
<dbReference type="GO" id="GO:0004222">
    <property type="term" value="F:metalloendopeptidase activity"/>
    <property type="evidence" value="ECO:0007669"/>
    <property type="project" value="InterPro"/>
</dbReference>
<dbReference type="STRING" id="53463.SAMN05444389_101157"/>
<sequence length="284" mass="29359">MTRTAATAAGTAAEAMAATGAGIRAARPARPAGRIGLRGLVLAAAAALAGCGVPGDIPMPPPGLPPADPVIIKTTSGAPATPQAAASNFTAVIRAMEPAVERECALRRRQPINCDFQFVVDDRPGLDINAFQTLDDNGRPIIGFTLALIAAARNADELAFVVGHEASHHILNHLNQRSGAARAGAVIMSGIVAASGADLATIQAAQQMGAQVGARYYSRDWELQADYLGAILTLNAGFDPIRGAEFFARIPDPGDRILGSHPSNVQRQAQVARAVADVRAGRAR</sequence>
<dbReference type="GO" id="GO:0016020">
    <property type="term" value="C:membrane"/>
    <property type="evidence" value="ECO:0007669"/>
    <property type="project" value="TreeGrafter"/>
</dbReference>
<keyword evidence="9" id="KW-1185">Reference proteome</keyword>
<keyword evidence="3 6" id="KW-0378">Hydrolase</keyword>
<protein>
    <submittedName>
        <fullName evidence="8">Peptidase family M48</fullName>
    </submittedName>
</protein>
<name>A0A1M7D5Q4_9RHOB</name>
<dbReference type="EMBL" id="FRCK01000001">
    <property type="protein sequence ID" value="SHL74780.1"/>
    <property type="molecule type" value="Genomic_DNA"/>
</dbReference>
<evidence type="ECO:0000256" key="6">
    <source>
        <dbReference type="RuleBase" id="RU003983"/>
    </source>
</evidence>
<evidence type="ECO:0000256" key="3">
    <source>
        <dbReference type="ARBA" id="ARBA00022801"/>
    </source>
</evidence>
<dbReference type="CDD" id="cd07324">
    <property type="entry name" value="M48C_Oma1-like"/>
    <property type="match status" value="1"/>
</dbReference>
<dbReference type="AlphaFoldDB" id="A0A1M7D5Q4"/>
<evidence type="ECO:0000256" key="2">
    <source>
        <dbReference type="ARBA" id="ARBA00022723"/>
    </source>
</evidence>
<dbReference type="GO" id="GO:0051603">
    <property type="term" value="P:proteolysis involved in protein catabolic process"/>
    <property type="evidence" value="ECO:0007669"/>
    <property type="project" value="TreeGrafter"/>
</dbReference>
<keyword evidence="1 6" id="KW-0645">Protease</keyword>
<dbReference type="GO" id="GO:0046872">
    <property type="term" value="F:metal ion binding"/>
    <property type="evidence" value="ECO:0007669"/>
    <property type="project" value="UniProtKB-KW"/>
</dbReference>
<dbReference type="PANTHER" id="PTHR22726">
    <property type="entry name" value="METALLOENDOPEPTIDASE OMA1"/>
    <property type="match status" value="1"/>
</dbReference>
<evidence type="ECO:0000313" key="8">
    <source>
        <dbReference type="EMBL" id="SHL74780.1"/>
    </source>
</evidence>
<keyword evidence="5 6" id="KW-0482">Metalloprotease</keyword>
<evidence type="ECO:0000259" key="7">
    <source>
        <dbReference type="Pfam" id="PF01435"/>
    </source>
</evidence>
<proteinExistence type="inferred from homology"/>
<evidence type="ECO:0000256" key="5">
    <source>
        <dbReference type="ARBA" id="ARBA00023049"/>
    </source>
</evidence>
<comment type="similarity">
    <text evidence="6">Belongs to the peptidase M48 family.</text>
</comment>
<dbReference type="Gene3D" id="3.30.2010.10">
    <property type="entry name" value="Metalloproteases ('zincins'), catalytic domain"/>
    <property type="match status" value="1"/>
</dbReference>
<organism evidence="8 9">
    <name type="scientific">Paracoccus solventivorans</name>
    <dbReference type="NCBI Taxonomy" id="53463"/>
    <lineage>
        <taxon>Bacteria</taxon>
        <taxon>Pseudomonadati</taxon>
        <taxon>Pseudomonadota</taxon>
        <taxon>Alphaproteobacteria</taxon>
        <taxon>Rhodobacterales</taxon>
        <taxon>Paracoccaceae</taxon>
        <taxon>Paracoccus</taxon>
    </lineage>
</organism>
<evidence type="ECO:0000313" key="9">
    <source>
        <dbReference type="Proteomes" id="UP000184444"/>
    </source>
</evidence>
<evidence type="ECO:0000256" key="4">
    <source>
        <dbReference type="ARBA" id="ARBA00022833"/>
    </source>
</evidence>
<dbReference type="InterPro" id="IPR051156">
    <property type="entry name" value="Mito/Outer_Membr_Metalloprot"/>
</dbReference>
<keyword evidence="2" id="KW-0479">Metal-binding</keyword>
<gene>
    <name evidence="8" type="ORF">SAMN05444389_101157</name>
</gene>
<comment type="cofactor">
    <cofactor evidence="6">
        <name>Zn(2+)</name>
        <dbReference type="ChEBI" id="CHEBI:29105"/>
    </cofactor>
    <text evidence="6">Binds 1 zinc ion per subunit.</text>
</comment>
<accession>A0A1M7D5Q4</accession>
<keyword evidence="4 6" id="KW-0862">Zinc</keyword>
<dbReference type="Proteomes" id="UP000184444">
    <property type="component" value="Unassembled WGS sequence"/>
</dbReference>
<feature type="domain" description="Peptidase M48" evidence="7">
    <location>
        <begin position="116"/>
        <end position="271"/>
    </location>
</feature>
<evidence type="ECO:0000256" key="1">
    <source>
        <dbReference type="ARBA" id="ARBA00022670"/>
    </source>
</evidence>